<dbReference type="EC" id="2.7.3.9" evidence="6 17"/>
<keyword evidence="10 17" id="KW-0762">Sugar transport</keyword>
<name>A0ABQ5YQ14_9BURK</name>
<dbReference type="InterPro" id="IPR006318">
    <property type="entry name" value="PTS_EI-like"/>
</dbReference>
<keyword evidence="11 17" id="KW-0808">Transferase</keyword>
<gene>
    <name evidence="21" type="ORF">GCM10007875_05280</name>
</gene>
<keyword evidence="12 17" id="KW-0598">Phosphotransferase system</keyword>
<dbReference type="InterPro" id="IPR024692">
    <property type="entry name" value="PTS_EI"/>
</dbReference>
<dbReference type="PROSITE" id="PS00742">
    <property type="entry name" value="PEP_ENZYMES_2"/>
    <property type="match status" value="1"/>
</dbReference>
<comment type="caution">
    <text evidence="21">The sequence shown here is derived from an EMBL/GenBank/DDBJ whole genome shotgun (WGS) entry which is preliminary data.</text>
</comment>
<organism evidence="21 22">
    <name type="scientific">Limnobacter litoralis</name>
    <dbReference type="NCBI Taxonomy" id="481366"/>
    <lineage>
        <taxon>Bacteria</taxon>
        <taxon>Pseudomonadati</taxon>
        <taxon>Pseudomonadota</taxon>
        <taxon>Betaproteobacteria</taxon>
        <taxon>Burkholderiales</taxon>
        <taxon>Burkholderiaceae</taxon>
        <taxon>Limnobacter</taxon>
    </lineage>
</organism>
<reference evidence="22" key="1">
    <citation type="journal article" date="2019" name="Int. J. Syst. Evol. Microbiol.">
        <title>The Global Catalogue of Microorganisms (GCM) 10K type strain sequencing project: providing services to taxonomists for standard genome sequencing and annotation.</title>
        <authorList>
            <consortium name="The Broad Institute Genomics Platform"/>
            <consortium name="The Broad Institute Genome Sequencing Center for Infectious Disease"/>
            <person name="Wu L."/>
            <person name="Ma J."/>
        </authorList>
    </citation>
    <scope>NUCLEOTIDE SEQUENCE [LARGE SCALE GENOMIC DNA]</scope>
    <source>
        <strain evidence="22">NBRC 105857</strain>
    </source>
</reference>
<keyword evidence="9 17" id="KW-0963">Cytoplasm</keyword>
<dbReference type="InterPro" id="IPR050499">
    <property type="entry name" value="PEP-utilizing_PTS_enzyme"/>
</dbReference>
<dbReference type="Pfam" id="PF02896">
    <property type="entry name" value="PEP-utilizers_C"/>
    <property type="match status" value="1"/>
</dbReference>
<comment type="similarity">
    <text evidence="5 17">Belongs to the PEP-utilizing enzyme family.</text>
</comment>
<dbReference type="InterPro" id="IPR023151">
    <property type="entry name" value="PEP_util_CS"/>
</dbReference>
<evidence type="ECO:0000259" key="20">
    <source>
        <dbReference type="Pfam" id="PF05524"/>
    </source>
</evidence>
<evidence type="ECO:0000256" key="11">
    <source>
        <dbReference type="ARBA" id="ARBA00022679"/>
    </source>
</evidence>
<comment type="cofactor">
    <cofactor evidence="2 17">
        <name>Mg(2+)</name>
        <dbReference type="ChEBI" id="CHEBI:18420"/>
    </cofactor>
</comment>
<accession>A0ABQ5YQ14</accession>
<evidence type="ECO:0000259" key="19">
    <source>
        <dbReference type="Pfam" id="PF02896"/>
    </source>
</evidence>
<dbReference type="EMBL" id="BSOJ01000006">
    <property type="protein sequence ID" value="GLR25440.1"/>
    <property type="molecule type" value="Genomic_DNA"/>
</dbReference>
<dbReference type="SUPFAM" id="SSF51621">
    <property type="entry name" value="Phosphoenolpyruvate/pyruvate domain"/>
    <property type="match status" value="1"/>
</dbReference>
<evidence type="ECO:0000256" key="2">
    <source>
        <dbReference type="ARBA" id="ARBA00001946"/>
    </source>
</evidence>
<dbReference type="InterPro" id="IPR036618">
    <property type="entry name" value="PtsI_HPr-bd_sf"/>
</dbReference>
<evidence type="ECO:0000256" key="12">
    <source>
        <dbReference type="ARBA" id="ARBA00022683"/>
    </source>
</evidence>
<proteinExistence type="inferred from homology"/>
<evidence type="ECO:0000256" key="9">
    <source>
        <dbReference type="ARBA" id="ARBA00022490"/>
    </source>
</evidence>
<dbReference type="InterPro" id="IPR036637">
    <property type="entry name" value="Phosphohistidine_dom_sf"/>
</dbReference>
<dbReference type="PROSITE" id="PS00370">
    <property type="entry name" value="PEP_ENZYMES_PHOS_SITE"/>
    <property type="match status" value="1"/>
</dbReference>
<dbReference type="PANTHER" id="PTHR46244">
    <property type="entry name" value="PHOSPHOENOLPYRUVATE-PROTEIN PHOSPHOTRANSFERASE"/>
    <property type="match status" value="1"/>
</dbReference>
<dbReference type="Pfam" id="PF05524">
    <property type="entry name" value="PEP-utilisers_N"/>
    <property type="match status" value="1"/>
</dbReference>
<feature type="domain" description="PEP-utilising enzyme mobile" evidence="18">
    <location>
        <begin position="164"/>
        <end position="232"/>
    </location>
</feature>
<comment type="function">
    <text evidence="3 17">General (non sugar-specific) component of the phosphoenolpyruvate-dependent sugar phosphotransferase system (sugar PTS). This major carbohydrate active-transport system catalyzes the phosphorylation of incoming sugar substrates concomitantly with their translocation across the cell membrane. Enzyme I transfers the phosphoryl group from phosphoenolpyruvate (PEP) to the phosphoryl carrier protein (HPr).</text>
</comment>
<dbReference type="Gene3D" id="3.20.20.60">
    <property type="entry name" value="Phosphoenolpyruvate-binding domains"/>
    <property type="match status" value="1"/>
</dbReference>
<evidence type="ECO:0000256" key="6">
    <source>
        <dbReference type="ARBA" id="ARBA00012232"/>
    </source>
</evidence>
<keyword evidence="13 17" id="KW-0479">Metal-binding</keyword>
<dbReference type="InterPro" id="IPR018274">
    <property type="entry name" value="PEP_util_AS"/>
</dbReference>
<dbReference type="InterPro" id="IPR008731">
    <property type="entry name" value="PTS_EIN"/>
</dbReference>
<evidence type="ECO:0000256" key="4">
    <source>
        <dbReference type="ARBA" id="ARBA00004496"/>
    </source>
</evidence>
<dbReference type="PRINTS" id="PR01736">
    <property type="entry name" value="PHPHTRNFRASE"/>
</dbReference>
<dbReference type="Pfam" id="PF00391">
    <property type="entry name" value="PEP-utilizers"/>
    <property type="match status" value="1"/>
</dbReference>
<evidence type="ECO:0000259" key="18">
    <source>
        <dbReference type="Pfam" id="PF00391"/>
    </source>
</evidence>
<comment type="subcellular location">
    <subcellularLocation>
        <location evidence="4 17">Cytoplasm</location>
    </subcellularLocation>
</comment>
<dbReference type="PIRSF" id="PIRSF000732">
    <property type="entry name" value="PTS_enzyme_I"/>
    <property type="match status" value="1"/>
</dbReference>
<keyword evidence="14 17" id="KW-0418">Kinase</keyword>
<evidence type="ECO:0000313" key="22">
    <source>
        <dbReference type="Proteomes" id="UP001156664"/>
    </source>
</evidence>
<dbReference type="InterPro" id="IPR008279">
    <property type="entry name" value="PEP-util_enz_mobile_dom"/>
</dbReference>
<dbReference type="RefSeq" id="WP_284279789.1">
    <property type="nucleotide sequence ID" value="NZ_BSOJ01000006.1"/>
</dbReference>
<dbReference type="Proteomes" id="UP001156664">
    <property type="component" value="Unassembled WGS sequence"/>
</dbReference>
<dbReference type="InterPro" id="IPR040442">
    <property type="entry name" value="Pyrv_kinase-like_dom_sf"/>
</dbReference>
<dbReference type="Gene3D" id="3.50.30.10">
    <property type="entry name" value="Phosphohistidine domain"/>
    <property type="match status" value="1"/>
</dbReference>
<evidence type="ECO:0000256" key="3">
    <source>
        <dbReference type="ARBA" id="ARBA00002728"/>
    </source>
</evidence>
<evidence type="ECO:0000256" key="7">
    <source>
        <dbReference type="ARBA" id="ARBA00016544"/>
    </source>
</evidence>
<comment type="catalytic activity">
    <reaction evidence="1 17">
        <text>L-histidyl-[protein] + phosphoenolpyruvate = N(pros)-phospho-L-histidyl-[protein] + pyruvate</text>
        <dbReference type="Rhea" id="RHEA:23880"/>
        <dbReference type="Rhea" id="RHEA-COMP:9745"/>
        <dbReference type="Rhea" id="RHEA-COMP:9746"/>
        <dbReference type="ChEBI" id="CHEBI:15361"/>
        <dbReference type="ChEBI" id="CHEBI:29979"/>
        <dbReference type="ChEBI" id="CHEBI:58702"/>
        <dbReference type="ChEBI" id="CHEBI:64837"/>
        <dbReference type="EC" id="2.7.3.9"/>
    </reaction>
</comment>
<dbReference type="InterPro" id="IPR000121">
    <property type="entry name" value="PEP_util_C"/>
</dbReference>
<keyword evidence="15 17" id="KW-0460">Magnesium</keyword>
<feature type="domain" description="Phosphotransferase system enzyme I N-terminal" evidence="20">
    <location>
        <begin position="6"/>
        <end position="129"/>
    </location>
</feature>
<sequence>MTLALHGIAVSRGIALSRALVWDSALKDVPRNRIDKKSVRFEKKRFDNAVNRVTSELGELRANLTTESPAEFDALLNLHRLILEDPILSEEPKALIQSKLINAEWALLEQMEVLLEQFSSIEDEYFRERNADVRQVVERVLKSLRGHATSLPLPPEGDSEDPWLIVAHDISPADMVQLKGRRVGAFVTEVGGSTSHTAIVARSLGIPAVVGIPRALEYVHNGDLVVVDGKVGAIFLDPTQSVIDEYQRKQAILTLSRQRLKRLKNSEAKTQCGRRIELMANIELPEDVSSVVDVGADGVGLFRSEFLFMNRKEWPSEDEQFEAYRKVIKAMKGKPVTVRTLDLGADKTLQFDSANSPPASSNSALGLRSIRFSLSEPAIFLTQIRALLRASKYGPVKVLLPMLTNLQETQQALTYIDMAREQLLERRFQLGEPVPVGGMVEVPAVALSMPYFLKYLDFVSIGTNDLIQYVLAVDRVDHQVAHLYDPLHPAILRLVYEVIQAANKAQASVSVCGEMAGDIRLTRLLLGMGLTQYSMHPAQLLDVKELLLKTDFDATQKLVKRIVRGFDPDKIEQVMRELLEE</sequence>
<evidence type="ECO:0000313" key="21">
    <source>
        <dbReference type="EMBL" id="GLR25440.1"/>
    </source>
</evidence>
<evidence type="ECO:0000256" key="10">
    <source>
        <dbReference type="ARBA" id="ARBA00022597"/>
    </source>
</evidence>
<evidence type="ECO:0000256" key="13">
    <source>
        <dbReference type="ARBA" id="ARBA00022723"/>
    </source>
</evidence>
<evidence type="ECO:0000256" key="1">
    <source>
        <dbReference type="ARBA" id="ARBA00000683"/>
    </source>
</evidence>
<evidence type="ECO:0000256" key="5">
    <source>
        <dbReference type="ARBA" id="ARBA00007837"/>
    </source>
</evidence>
<protein>
    <recommendedName>
        <fullName evidence="7 17">Phosphoenolpyruvate-protein phosphotransferase</fullName>
        <ecNumber evidence="6 17">2.7.3.9</ecNumber>
    </recommendedName>
    <alternativeName>
        <fullName evidence="16 17">Phosphotransferase system, enzyme I</fullName>
    </alternativeName>
</protein>
<dbReference type="PANTHER" id="PTHR46244:SF3">
    <property type="entry name" value="PHOSPHOENOLPYRUVATE-PROTEIN PHOSPHOTRANSFERASE"/>
    <property type="match status" value="1"/>
</dbReference>
<evidence type="ECO:0000256" key="17">
    <source>
        <dbReference type="PIRNR" id="PIRNR000732"/>
    </source>
</evidence>
<keyword evidence="8 17" id="KW-0813">Transport</keyword>
<dbReference type="SUPFAM" id="SSF47831">
    <property type="entry name" value="Enzyme I of the PEP:sugar phosphotransferase system HPr-binding (sub)domain"/>
    <property type="match status" value="1"/>
</dbReference>
<evidence type="ECO:0000256" key="8">
    <source>
        <dbReference type="ARBA" id="ARBA00022448"/>
    </source>
</evidence>
<dbReference type="SUPFAM" id="SSF52009">
    <property type="entry name" value="Phosphohistidine domain"/>
    <property type="match status" value="1"/>
</dbReference>
<evidence type="ECO:0000256" key="15">
    <source>
        <dbReference type="ARBA" id="ARBA00022842"/>
    </source>
</evidence>
<dbReference type="Gene3D" id="1.10.274.10">
    <property type="entry name" value="PtsI, HPr-binding domain"/>
    <property type="match status" value="1"/>
</dbReference>
<dbReference type="NCBIfam" id="TIGR01417">
    <property type="entry name" value="PTS_I_fam"/>
    <property type="match status" value="1"/>
</dbReference>
<evidence type="ECO:0000256" key="14">
    <source>
        <dbReference type="ARBA" id="ARBA00022777"/>
    </source>
</evidence>
<keyword evidence="22" id="KW-1185">Reference proteome</keyword>
<feature type="domain" description="PEP-utilising enzyme C-terminal" evidence="19">
    <location>
        <begin position="258"/>
        <end position="550"/>
    </location>
</feature>
<evidence type="ECO:0000256" key="16">
    <source>
        <dbReference type="ARBA" id="ARBA00033235"/>
    </source>
</evidence>
<dbReference type="InterPro" id="IPR015813">
    <property type="entry name" value="Pyrv/PenolPyrv_kinase-like_dom"/>
</dbReference>